<keyword evidence="13" id="KW-1185">Reference proteome</keyword>
<dbReference type="CDD" id="cd00211">
    <property type="entry name" value="PTS_IIA_fru"/>
    <property type="match status" value="1"/>
</dbReference>
<dbReference type="PATRIC" id="fig|883113.3.peg.1110"/>
<evidence type="ECO:0000256" key="10">
    <source>
        <dbReference type="ARBA" id="ARBA00042072"/>
    </source>
</evidence>
<evidence type="ECO:0000256" key="2">
    <source>
        <dbReference type="ARBA" id="ARBA00022448"/>
    </source>
</evidence>
<comment type="function">
    <text evidence="8">The phosphoenolpyruvate-dependent sugar phosphotransferase system (sugar PTS), a major carbohydrate active transport system, catalyzes the phosphorylation of incoming sugar substrates concomitantly with their translocation across the cell membrane. The enzyme II UlaABC PTS system is involved in ascorbate transport.</text>
</comment>
<feature type="domain" description="PTS EIIA type-2" evidence="11">
    <location>
        <begin position="3"/>
        <end position="149"/>
    </location>
</feature>
<evidence type="ECO:0000259" key="11">
    <source>
        <dbReference type="PROSITE" id="PS51094"/>
    </source>
</evidence>
<dbReference type="AlphaFoldDB" id="H3NJS7"/>
<dbReference type="InterPro" id="IPR051351">
    <property type="entry name" value="Ascorbate-PTS_EIIA_comp"/>
</dbReference>
<dbReference type="EMBL" id="AGEG01000013">
    <property type="protein sequence ID" value="EHR36890.1"/>
    <property type="molecule type" value="Genomic_DNA"/>
</dbReference>
<dbReference type="GO" id="GO:0009401">
    <property type="term" value="P:phosphoenolpyruvate-dependent sugar phosphotransferase system"/>
    <property type="evidence" value="ECO:0007669"/>
    <property type="project" value="UniProtKB-KW"/>
</dbReference>
<keyword evidence="3" id="KW-0963">Cytoplasm</keyword>
<evidence type="ECO:0000256" key="5">
    <source>
        <dbReference type="ARBA" id="ARBA00022679"/>
    </source>
</evidence>
<dbReference type="GO" id="GO:0016301">
    <property type="term" value="F:kinase activity"/>
    <property type="evidence" value="ECO:0007669"/>
    <property type="project" value="UniProtKB-KW"/>
</dbReference>
<dbReference type="InterPro" id="IPR016152">
    <property type="entry name" value="PTrfase/Anion_transptr"/>
</dbReference>
<comment type="caution">
    <text evidence="12">The sequence shown here is derived from an EMBL/GenBank/DDBJ whole genome shotgun (WGS) entry which is preliminary data.</text>
</comment>
<dbReference type="SUPFAM" id="SSF55804">
    <property type="entry name" value="Phoshotransferase/anion transport protein"/>
    <property type="match status" value="1"/>
</dbReference>
<evidence type="ECO:0000256" key="8">
    <source>
        <dbReference type="ARBA" id="ARBA00037387"/>
    </source>
</evidence>
<organism evidence="12 13">
    <name type="scientific">Facklamia languida CCUG 37842</name>
    <dbReference type="NCBI Taxonomy" id="883113"/>
    <lineage>
        <taxon>Bacteria</taxon>
        <taxon>Bacillati</taxon>
        <taxon>Bacillota</taxon>
        <taxon>Bacilli</taxon>
        <taxon>Lactobacillales</taxon>
        <taxon>Aerococcaceae</taxon>
        <taxon>Facklamia</taxon>
    </lineage>
</organism>
<evidence type="ECO:0000313" key="13">
    <source>
        <dbReference type="Proteomes" id="UP000006190"/>
    </source>
</evidence>
<dbReference type="HOGENOM" id="CLU_072531_2_0_9"/>
<keyword evidence="4" id="KW-0597">Phosphoprotein</keyword>
<dbReference type="RefSeq" id="WP_006309298.1">
    <property type="nucleotide sequence ID" value="NZ_JH601133.1"/>
</dbReference>
<proteinExistence type="predicted"/>
<reference evidence="12 13" key="1">
    <citation type="submission" date="2012-01" db="EMBL/GenBank/DDBJ databases">
        <title>The Genome Sequence of Facklamia languida CCUG 37842.</title>
        <authorList>
            <consortium name="The Broad Institute Genome Sequencing Platform"/>
            <person name="Earl A."/>
            <person name="Ward D."/>
            <person name="Feldgarden M."/>
            <person name="Gevers D."/>
            <person name="Huys G."/>
            <person name="Young S.K."/>
            <person name="Zeng Q."/>
            <person name="Gargeya S."/>
            <person name="Fitzgerald M."/>
            <person name="Haas B."/>
            <person name="Abouelleil A."/>
            <person name="Alvarado L."/>
            <person name="Arachchi H.M."/>
            <person name="Berlin A."/>
            <person name="Chapman S.B."/>
            <person name="Gearin G."/>
            <person name="Goldberg J."/>
            <person name="Griggs A."/>
            <person name="Gujja S."/>
            <person name="Hansen M."/>
            <person name="Heiman D."/>
            <person name="Howarth C."/>
            <person name="Larimer J."/>
            <person name="Lui A."/>
            <person name="MacDonald P.J.P."/>
            <person name="McCowen C."/>
            <person name="Montmayeur A."/>
            <person name="Murphy C."/>
            <person name="Neiman D."/>
            <person name="Pearson M."/>
            <person name="Priest M."/>
            <person name="Roberts A."/>
            <person name="Saif S."/>
            <person name="Shea T."/>
            <person name="Sisk P."/>
            <person name="Stolte C."/>
            <person name="Sykes S."/>
            <person name="Wortman J."/>
            <person name="Nusbaum C."/>
            <person name="Birren B."/>
        </authorList>
    </citation>
    <scope>NUCLEOTIDE SEQUENCE [LARGE SCALE GENOMIC DNA]</scope>
    <source>
        <strain evidence="12 13">CCUG 37842</strain>
    </source>
</reference>
<dbReference type="Proteomes" id="UP000006190">
    <property type="component" value="Unassembled WGS sequence"/>
</dbReference>
<evidence type="ECO:0000256" key="7">
    <source>
        <dbReference type="ARBA" id="ARBA00022777"/>
    </source>
</evidence>
<dbReference type="OrthoDB" id="369398at2"/>
<evidence type="ECO:0000256" key="3">
    <source>
        <dbReference type="ARBA" id="ARBA00022490"/>
    </source>
</evidence>
<dbReference type="GO" id="GO:0005737">
    <property type="term" value="C:cytoplasm"/>
    <property type="evidence" value="ECO:0007669"/>
    <property type="project" value="UniProtKB-SubCell"/>
</dbReference>
<protein>
    <recommendedName>
        <fullName evidence="9">Ascorbate-specific PTS system EIIA component</fullName>
    </recommendedName>
    <alternativeName>
        <fullName evidence="10">Ascorbate-specific phosphotransferase enzyme IIA component</fullName>
    </alternativeName>
</protein>
<dbReference type="Gene3D" id="3.40.930.10">
    <property type="entry name" value="Mannitol-specific EII, Chain A"/>
    <property type="match status" value="1"/>
</dbReference>
<evidence type="ECO:0000256" key="9">
    <source>
        <dbReference type="ARBA" id="ARBA00041175"/>
    </source>
</evidence>
<keyword evidence="2" id="KW-0813">Transport</keyword>
<dbReference type="PANTHER" id="PTHR36203">
    <property type="entry name" value="ASCORBATE-SPECIFIC PTS SYSTEM EIIA COMPONENT"/>
    <property type="match status" value="1"/>
</dbReference>
<dbReference type="PROSITE" id="PS51094">
    <property type="entry name" value="PTS_EIIA_TYPE_2"/>
    <property type="match status" value="1"/>
</dbReference>
<name>H3NJS7_9LACT</name>
<evidence type="ECO:0000256" key="6">
    <source>
        <dbReference type="ARBA" id="ARBA00022683"/>
    </source>
</evidence>
<evidence type="ECO:0000313" key="12">
    <source>
        <dbReference type="EMBL" id="EHR36890.1"/>
    </source>
</evidence>
<accession>H3NJS7</accession>
<dbReference type="Pfam" id="PF00359">
    <property type="entry name" value="PTS_EIIA_2"/>
    <property type="match status" value="1"/>
</dbReference>
<dbReference type="eggNOG" id="COG1762">
    <property type="taxonomic scope" value="Bacteria"/>
</dbReference>
<dbReference type="STRING" id="883113.HMPREF9708_01116"/>
<gene>
    <name evidence="12" type="ORF">HMPREF9708_01116</name>
</gene>
<dbReference type="InterPro" id="IPR002178">
    <property type="entry name" value="PTS_EIIA_type-2_dom"/>
</dbReference>
<keyword evidence="7" id="KW-0418">Kinase</keyword>
<comment type="subcellular location">
    <subcellularLocation>
        <location evidence="1">Cytoplasm</location>
    </subcellularLocation>
</comment>
<keyword evidence="5" id="KW-0808">Transferase</keyword>
<sequence length="156" mass="17382">MTKLITSELLRIVDQAPNWETAIRIAAESLLANHYINDAYVESMIQNVRDLGPYIVLAPNVAVPHARPDGNVNRMGISLTKFKQPVNFRNEQEDEDNWVSLIFCLAAVDASSHLVALQQLGSILDSDEVIDQLIAADNEDQLLAIINTKLEEDLDD</sequence>
<dbReference type="PANTHER" id="PTHR36203:SF1">
    <property type="entry name" value="ASCORBATE-SPECIFIC PTS SYSTEM EIIA COMPONENT"/>
    <property type="match status" value="1"/>
</dbReference>
<dbReference type="PROSITE" id="PS00372">
    <property type="entry name" value="PTS_EIIA_TYPE_2_HIS"/>
    <property type="match status" value="1"/>
</dbReference>
<keyword evidence="6" id="KW-0598">Phosphotransferase system</keyword>
<evidence type="ECO:0000256" key="4">
    <source>
        <dbReference type="ARBA" id="ARBA00022553"/>
    </source>
</evidence>
<evidence type="ECO:0000256" key="1">
    <source>
        <dbReference type="ARBA" id="ARBA00004496"/>
    </source>
</evidence>